<comment type="subcellular location">
    <subcellularLocation>
        <location evidence="1">Cell outer membrane</location>
    </subcellularLocation>
</comment>
<dbReference type="Gene3D" id="1.25.40.390">
    <property type="match status" value="1"/>
</dbReference>
<evidence type="ECO:0000256" key="1">
    <source>
        <dbReference type="ARBA" id="ARBA00004442"/>
    </source>
</evidence>
<keyword evidence="4" id="KW-0472">Membrane</keyword>
<dbReference type="AlphaFoldDB" id="A0A6I1E5K8"/>
<dbReference type="OrthoDB" id="5694214at2"/>
<dbReference type="GO" id="GO:0009279">
    <property type="term" value="C:cell outer membrane"/>
    <property type="evidence" value="ECO:0007669"/>
    <property type="project" value="UniProtKB-SubCell"/>
</dbReference>
<dbReference type="Proteomes" id="UP000429785">
    <property type="component" value="Unassembled WGS sequence"/>
</dbReference>
<proteinExistence type="inferred from homology"/>
<name>A0A6I1E5K8_9FLAO</name>
<protein>
    <submittedName>
        <fullName evidence="7">RagB/SusD family nutrient uptake outer membrane protein</fullName>
    </submittedName>
</protein>
<evidence type="ECO:0000313" key="7">
    <source>
        <dbReference type="EMBL" id="KAB7531709.1"/>
    </source>
</evidence>
<dbReference type="InterPro" id="IPR011990">
    <property type="entry name" value="TPR-like_helical_dom_sf"/>
</dbReference>
<evidence type="ECO:0000259" key="6">
    <source>
        <dbReference type="Pfam" id="PF07980"/>
    </source>
</evidence>
<comment type="caution">
    <text evidence="7">The sequence shown here is derived from an EMBL/GenBank/DDBJ whole genome shotgun (WGS) entry which is preliminary data.</text>
</comment>
<reference evidence="7 8" key="1">
    <citation type="submission" date="2019-10" db="EMBL/GenBank/DDBJ databases">
        <title>Muricauda olearia CL-SS4 JCM15563 genome.</title>
        <authorList>
            <person name="Liu L."/>
        </authorList>
    </citation>
    <scope>NUCLEOTIDE SEQUENCE [LARGE SCALE GENOMIC DNA]</scope>
    <source>
        <strain evidence="7 8">CL-SS4</strain>
    </source>
</reference>
<evidence type="ECO:0000256" key="4">
    <source>
        <dbReference type="ARBA" id="ARBA00023136"/>
    </source>
</evidence>
<dbReference type="InterPro" id="IPR012944">
    <property type="entry name" value="SusD_RagB_dom"/>
</dbReference>
<accession>A0A6I1E5K8</accession>
<evidence type="ECO:0000256" key="3">
    <source>
        <dbReference type="ARBA" id="ARBA00022729"/>
    </source>
</evidence>
<dbReference type="Pfam" id="PF07980">
    <property type="entry name" value="SusD_RagB"/>
    <property type="match status" value="1"/>
</dbReference>
<keyword evidence="5" id="KW-0998">Cell outer membrane</keyword>
<dbReference type="InterPro" id="IPR041662">
    <property type="entry name" value="SusD-like_2"/>
</dbReference>
<dbReference type="SUPFAM" id="SSF48452">
    <property type="entry name" value="TPR-like"/>
    <property type="match status" value="1"/>
</dbReference>
<dbReference type="EMBL" id="WELG01000001">
    <property type="protein sequence ID" value="KAB7531709.1"/>
    <property type="molecule type" value="Genomic_DNA"/>
</dbReference>
<keyword evidence="3" id="KW-0732">Signal</keyword>
<comment type="similarity">
    <text evidence="2">Belongs to the SusD family.</text>
</comment>
<evidence type="ECO:0000256" key="2">
    <source>
        <dbReference type="ARBA" id="ARBA00006275"/>
    </source>
</evidence>
<evidence type="ECO:0000313" key="8">
    <source>
        <dbReference type="Proteomes" id="UP000429785"/>
    </source>
</evidence>
<feature type="domain" description="RagB/SusD" evidence="6">
    <location>
        <begin position="259"/>
        <end position="568"/>
    </location>
</feature>
<organism evidence="7 8">
    <name type="scientific">Flagellimonas olearia</name>
    <dbReference type="NCBI Taxonomy" id="552546"/>
    <lineage>
        <taxon>Bacteria</taxon>
        <taxon>Pseudomonadati</taxon>
        <taxon>Bacteroidota</taxon>
        <taxon>Flavobacteriia</taxon>
        <taxon>Flavobacteriales</taxon>
        <taxon>Flavobacteriaceae</taxon>
        <taxon>Flagellimonas</taxon>
    </lineage>
</organism>
<gene>
    <name evidence="7" type="ORF">F8C76_01765</name>
</gene>
<evidence type="ECO:0000256" key="5">
    <source>
        <dbReference type="ARBA" id="ARBA00023237"/>
    </source>
</evidence>
<sequence>MMGVLSIACDSDYLDTPPEHLIEASSYFKTEEQLQAYVNGFYDMLPEEEAYTDDAASDNVIPLSVAERVRGSRIVPTASGSGGWSWGDLRTINYFLENSNNVDDTDIELKYNGYAKFFRALFYYNKVKRFGDVPWYDQVLNADDEGLYKPRDSRKLVMDNVLADIDFAIEYLPSEVRINEITKYTALILKARICLFEGTFRKHHGLGDHELFLNEAVNASEALINSGVYSLYFNGDVNTSYRELFDIYDQTSTETILARDYNLDFIRHNLGNLATSPTNGSFGAAKDLVNSYLLVDGSRFTDISGYDTMEFYDEMQNRDPRLTQTIGGPGYTAYLSESPEIVDIKATTTGYRVIKGISSKDQWGNKSSYNDLILFRYAEALLIFAEAKAELETITQLDLDKSINKLRDRVGMPHLDMTSANANPDPYLENMYPNVSSGSNKGVILEIRRERRIELFMEGFRWDDLMRWKEGKKLEQPLLGIYFGGLGAYDFNGDGGADVYLHDGNASGAPAGTPNIINVNERQLTNGTSGNFTPFNLSITFSEDKDYYYPIPIEELLLNKNLVQNPGWEN</sequence>
<dbReference type="Pfam" id="PF12771">
    <property type="entry name" value="SusD-like_2"/>
    <property type="match status" value="1"/>
</dbReference>